<dbReference type="PANTHER" id="PTHR43731">
    <property type="entry name" value="RHOMBOID PROTEASE"/>
    <property type="match status" value="1"/>
</dbReference>
<feature type="transmembrane region" description="Helical" evidence="8">
    <location>
        <begin position="181"/>
        <end position="202"/>
    </location>
</feature>
<dbReference type="Gene3D" id="1.20.1540.10">
    <property type="entry name" value="Rhomboid-like"/>
    <property type="match status" value="1"/>
</dbReference>
<evidence type="ECO:0000259" key="10">
    <source>
        <dbReference type="Pfam" id="PF01694"/>
    </source>
</evidence>
<keyword evidence="3 8" id="KW-0812">Transmembrane</keyword>
<proteinExistence type="inferred from homology"/>
<feature type="transmembrane region" description="Helical" evidence="8">
    <location>
        <begin position="214"/>
        <end position="233"/>
    </location>
</feature>
<evidence type="ECO:0000256" key="7">
    <source>
        <dbReference type="SAM" id="MobiDB-lite"/>
    </source>
</evidence>
<dbReference type="SUPFAM" id="SSF144091">
    <property type="entry name" value="Rhomboid-like"/>
    <property type="match status" value="1"/>
</dbReference>
<feature type="region of interest" description="Disordered" evidence="7">
    <location>
        <begin position="21"/>
        <end position="41"/>
    </location>
</feature>
<dbReference type="KEGG" id="elut:CKA38_10155"/>
<name>A0A2U8E3T0_9BACT</name>
<dbReference type="GO" id="GO:0016020">
    <property type="term" value="C:membrane"/>
    <property type="evidence" value="ECO:0007669"/>
    <property type="project" value="UniProtKB-SubCell"/>
</dbReference>
<evidence type="ECO:0000256" key="3">
    <source>
        <dbReference type="ARBA" id="ARBA00022692"/>
    </source>
</evidence>
<keyword evidence="9" id="KW-0732">Signal</keyword>
<keyword evidence="12" id="KW-1185">Reference proteome</keyword>
<keyword evidence="4" id="KW-0378">Hydrolase</keyword>
<evidence type="ECO:0000256" key="1">
    <source>
        <dbReference type="ARBA" id="ARBA00004141"/>
    </source>
</evidence>
<feature type="transmembrane region" description="Helical" evidence="8">
    <location>
        <begin position="72"/>
        <end position="93"/>
    </location>
</feature>
<dbReference type="EMBL" id="CP023004">
    <property type="protein sequence ID" value="AWI09557.1"/>
    <property type="molecule type" value="Genomic_DNA"/>
</dbReference>
<dbReference type="AlphaFoldDB" id="A0A2U8E3T0"/>
<evidence type="ECO:0000313" key="12">
    <source>
        <dbReference type="Proteomes" id="UP000244896"/>
    </source>
</evidence>
<accession>A0A2U8E3T0</accession>
<feature type="signal peptide" evidence="9">
    <location>
        <begin position="1"/>
        <end position="19"/>
    </location>
</feature>
<gene>
    <name evidence="11" type="ORF">CKA38_10155</name>
</gene>
<feature type="transmembrane region" description="Helical" evidence="8">
    <location>
        <begin position="155"/>
        <end position="175"/>
    </location>
</feature>
<dbReference type="InterPro" id="IPR050925">
    <property type="entry name" value="Rhomboid_protease_S54"/>
</dbReference>
<protein>
    <recommendedName>
        <fullName evidence="10">Peptidase S54 rhomboid domain-containing protein</fullName>
    </recommendedName>
</protein>
<keyword evidence="6 8" id="KW-0472">Membrane</keyword>
<evidence type="ECO:0000313" key="11">
    <source>
        <dbReference type="EMBL" id="AWI09557.1"/>
    </source>
</evidence>
<reference evidence="11 12" key="1">
    <citation type="journal article" date="2018" name="Syst. Appl. Microbiol.">
        <title>Ereboglobus luteus gen. nov. sp. nov. from cockroach guts, and new insights into the oxygen relationship of the genera Opitutus and Didymococcus (Verrucomicrobia: Opitutaceae).</title>
        <authorList>
            <person name="Tegtmeier D."/>
            <person name="Belitz A."/>
            <person name="Radek R."/>
            <person name="Heimerl T."/>
            <person name="Brune A."/>
        </authorList>
    </citation>
    <scope>NUCLEOTIDE SEQUENCE [LARGE SCALE GENOMIC DNA]</scope>
    <source>
        <strain evidence="11 12">Ho45</strain>
    </source>
</reference>
<evidence type="ECO:0000256" key="4">
    <source>
        <dbReference type="ARBA" id="ARBA00022801"/>
    </source>
</evidence>
<keyword evidence="5 8" id="KW-1133">Transmembrane helix</keyword>
<comment type="similarity">
    <text evidence="2">Belongs to the peptidase S54 family.</text>
</comment>
<comment type="subcellular location">
    <subcellularLocation>
        <location evidence="1">Membrane</location>
        <topology evidence="1">Multi-pass membrane protein</topology>
    </subcellularLocation>
</comment>
<evidence type="ECO:0000256" key="5">
    <source>
        <dbReference type="ARBA" id="ARBA00022989"/>
    </source>
</evidence>
<dbReference type="InterPro" id="IPR022764">
    <property type="entry name" value="Peptidase_S54_rhomboid_dom"/>
</dbReference>
<organism evidence="11 12">
    <name type="scientific">Ereboglobus luteus</name>
    <dbReference type="NCBI Taxonomy" id="1796921"/>
    <lineage>
        <taxon>Bacteria</taxon>
        <taxon>Pseudomonadati</taxon>
        <taxon>Verrucomicrobiota</taxon>
        <taxon>Opitutia</taxon>
        <taxon>Opitutales</taxon>
        <taxon>Opitutaceae</taxon>
        <taxon>Ereboglobus</taxon>
    </lineage>
</organism>
<dbReference type="Proteomes" id="UP000244896">
    <property type="component" value="Chromosome"/>
</dbReference>
<evidence type="ECO:0000256" key="9">
    <source>
        <dbReference type="SAM" id="SignalP"/>
    </source>
</evidence>
<evidence type="ECO:0000256" key="6">
    <source>
        <dbReference type="ARBA" id="ARBA00023136"/>
    </source>
</evidence>
<feature type="transmembrane region" description="Helical" evidence="8">
    <location>
        <begin position="239"/>
        <end position="257"/>
    </location>
</feature>
<feature type="chain" id="PRO_5016111900" description="Peptidase S54 rhomboid domain-containing protein" evidence="9">
    <location>
        <begin position="20"/>
        <end position="442"/>
    </location>
</feature>
<evidence type="ECO:0000256" key="8">
    <source>
        <dbReference type="SAM" id="Phobius"/>
    </source>
</evidence>
<evidence type="ECO:0000256" key="2">
    <source>
        <dbReference type="ARBA" id="ARBA00009045"/>
    </source>
</evidence>
<dbReference type="GO" id="GO:0004252">
    <property type="term" value="F:serine-type endopeptidase activity"/>
    <property type="evidence" value="ECO:0007669"/>
    <property type="project" value="InterPro"/>
</dbReference>
<sequence>MRVVFIGLVFAARPGLAYATSPSMHSSHNPPPEPTAEQLAHARAEHRRHVEFYQRLQEVSSHHNPRFSVTNIIIALNIVVFVVMGFLGAGWFMPAEDGMLVYIKYGANNGAATTNGEWWRLLTCMFMHYGIIHIAVNMWALYQAGAFLEKLQGRFIYALIYLASGLSGSFASIIWHGDQTWSAGASGAVFGVFGAILGYMLRMRSGLPATVYKPIMKSTATFAVYNIAFGAAVTGIDNAAHIGGFVGGVVLGAALAQPLNLSLRRIRRLQTLGLAGLLFTALIFGGIKLTPRFNYSVTDELAWGTKEASILNKLNTLGTSRNGVLKKFASDNNTRELANWIDSSLIPTYRELLEETSSPRFNPDQITAKRQKLLITALDESRQTWADFNTRLKDDRAFDLSTCMQRSNQIVANFNQANKALKYETLPRKNKNPATGASDSSS</sequence>
<dbReference type="PANTHER" id="PTHR43731:SF14">
    <property type="entry name" value="PRESENILIN-ASSOCIATED RHOMBOID-LIKE PROTEIN, MITOCHONDRIAL"/>
    <property type="match status" value="1"/>
</dbReference>
<dbReference type="InterPro" id="IPR035952">
    <property type="entry name" value="Rhomboid-like_sf"/>
</dbReference>
<feature type="transmembrane region" description="Helical" evidence="8">
    <location>
        <begin position="269"/>
        <end position="287"/>
    </location>
</feature>
<dbReference type="Pfam" id="PF01694">
    <property type="entry name" value="Rhomboid"/>
    <property type="match status" value="1"/>
</dbReference>
<feature type="domain" description="Peptidase S54 rhomboid" evidence="10">
    <location>
        <begin position="116"/>
        <end position="256"/>
    </location>
</feature>